<dbReference type="PANTHER" id="PTHR33048">
    <property type="entry name" value="PTH11-LIKE INTEGRAL MEMBRANE PROTEIN (AFU_ORTHOLOGUE AFUA_5G11245)"/>
    <property type="match status" value="1"/>
</dbReference>
<organism evidence="8 9">
    <name type="scientific">Diaporthe eres</name>
    <name type="common">Phomopsis oblonga</name>
    <dbReference type="NCBI Taxonomy" id="83184"/>
    <lineage>
        <taxon>Eukaryota</taxon>
        <taxon>Fungi</taxon>
        <taxon>Dikarya</taxon>
        <taxon>Ascomycota</taxon>
        <taxon>Pezizomycotina</taxon>
        <taxon>Sordariomycetes</taxon>
        <taxon>Sordariomycetidae</taxon>
        <taxon>Diaporthales</taxon>
        <taxon>Diaporthaceae</taxon>
        <taxon>Diaporthe</taxon>
        <taxon>Diaporthe eres species complex</taxon>
    </lineage>
</organism>
<feature type="transmembrane region" description="Helical" evidence="6">
    <location>
        <begin position="127"/>
        <end position="146"/>
    </location>
</feature>
<feature type="transmembrane region" description="Helical" evidence="6">
    <location>
        <begin position="12"/>
        <end position="30"/>
    </location>
</feature>
<keyword evidence="2 6" id="KW-0812">Transmembrane</keyword>
<dbReference type="InterPro" id="IPR049326">
    <property type="entry name" value="Rhodopsin_dom_fungi"/>
</dbReference>
<evidence type="ECO:0000256" key="1">
    <source>
        <dbReference type="ARBA" id="ARBA00004141"/>
    </source>
</evidence>
<dbReference type="EMBL" id="JAKNSF020000113">
    <property type="protein sequence ID" value="KAK7714724.1"/>
    <property type="molecule type" value="Genomic_DNA"/>
</dbReference>
<feature type="transmembrane region" description="Helical" evidence="6">
    <location>
        <begin position="171"/>
        <end position="195"/>
    </location>
</feature>
<dbReference type="PANTHER" id="PTHR33048:SF134">
    <property type="entry name" value="INTEGRAL MEMBRANE PROTEIN"/>
    <property type="match status" value="1"/>
</dbReference>
<comment type="subcellular location">
    <subcellularLocation>
        <location evidence="1">Membrane</location>
        <topology evidence="1">Multi-pass membrane protein</topology>
    </subcellularLocation>
</comment>
<comment type="similarity">
    <text evidence="5">Belongs to the SAT4 family.</text>
</comment>
<evidence type="ECO:0000256" key="3">
    <source>
        <dbReference type="ARBA" id="ARBA00022989"/>
    </source>
</evidence>
<dbReference type="Pfam" id="PF20684">
    <property type="entry name" value="Fung_rhodopsin"/>
    <property type="match status" value="1"/>
</dbReference>
<evidence type="ECO:0000256" key="5">
    <source>
        <dbReference type="ARBA" id="ARBA00038359"/>
    </source>
</evidence>
<feature type="transmembrane region" description="Helical" evidence="6">
    <location>
        <begin position="98"/>
        <end position="115"/>
    </location>
</feature>
<protein>
    <recommendedName>
        <fullName evidence="7">Rhodopsin domain-containing protein</fullName>
    </recommendedName>
</protein>
<evidence type="ECO:0000256" key="4">
    <source>
        <dbReference type="ARBA" id="ARBA00023136"/>
    </source>
</evidence>
<comment type="caution">
    <text evidence="8">The sequence shown here is derived from an EMBL/GenBank/DDBJ whole genome shotgun (WGS) entry which is preliminary data.</text>
</comment>
<dbReference type="InterPro" id="IPR052337">
    <property type="entry name" value="SAT4-like"/>
</dbReference>
<feature type="domain" description="Rhodopsin" evidence="7">
    <location>
        <begin position="26"/>
        <end position="216"/>
    </location>
</feature>
<evidence type="ECO:0000256" key="6">
    <source>
        <dbReference type="SAM" id="Phobius"/>
    </source>
</evidence>
<feature type="transmembrane region" description="Helical" evidence="6">
    <location>
        <begin position="42"/>
        <end position="62"/>
    </location>
</feature>
<name>A0ABR1NTJ7_DIAER</name>
<keyword evidence="3 6" id="KW-1133">Transmembrane helix</keyword>
<evidence type="ECO:0000256" key="2">
    <source>
        <dbReference type="ARBA" id="ARBA00022692"/>
    </source>
</evidence>
<evidence type="ECO:0000259" key="7">
    <source>
        <dbReference type="Pfam" id="PF20684"/>
    </source>
</evidence>
<gene>
    <name evidence="8" type="ORF">SLS63_011615</name>
</gene>
<reference evidence="8 9" key="1">
    <citation type="submission" date="2024-02" db="EMBL/GenBank/DDBJ databases">
        <title>De novo assembly and annotation of 12 fungi associated with fruit tree decline syndrome in Ontario, Canada.</title>
        <authorList>
            <person name="Sulman M."/>
            <person name="Ellouze W."/>
            <person name="Ilyukhin E."/>
        </authorList>
    </citation>
    <scope>NUCLEOTIDE SEQUENCE [LARGE SCALE GENOMIC DNA]</scope>
    <source>
        <strain evidence="8 9">M169</strain>
    </source>
</reference>
<evidence type="ECO:0000313" key="8">
    <source>
        <dbReference type="EMBL" id="KAK7714724.1"/>
    </source>
</evidence>
<evidence type="ECO:0000313" key="9">
    <source>
        <dbReference type="Proteomes" id="UP001430848"/>
    </source>
</evidence>
<proteinExistence type="inferred from homology"/>
<keyword evidence="4 6" id="KW-0472">Membrane</keyword>
<keyword evidence="9" id="KW-1185">Reference proteome</keyword>
<sequence length="217" mass="23494">MTTYPPSTVIPIYAVLTGVGIILTCLRFWVRTYRTSSALGADDLLIVVGVIVVAACTAIQLYNAVDGTGGEAVREGDKASRALIAHKINYAMTVIEKAAFGAIKLSLLLFYRRVFGVWPSFRRLNNGLMVFISLWAFLFILGDLLICGKDLALGMALDQTKALHACGDKGILLIAFAASSILTDALVLGLPLFYVRRLQMTPRKKIAAGFAFFLGTV</sequence>
<accession>A0ABR1NTJ7</accession>
<dbReference type="Proteomes" id="UP001430848">
    <property type="component" value="Unassembled WGS sequence"/>
</dbReference>